<reference evidence="1 2" key="1">
    <citation type="submission" date="2014-11" db="EMBL/GenBank/DDBJ databases">
        <authorList>
            <person name="Wibberg Daniel"/>
        </authorList>
    </citation>
    <scope>NUCLEOTIDE SEQUENCE [LARGE SCALE GENOMIC DNA]</scope>
    <source>
        <strain evidence="1">Rhizoctonia solani AG1-IB 7/3/14</strain>
    </source>
</reference>
<name>A0A0B7FJC8_THACB</name>
<dbReference type="AlphaFoldDB" id="A0A0B7FJC8"/>
<proteinExistence type="predicted"/>
<gene>
    <name evidence="1" type="ORF">RSOLAG1IB_07734</name>
</gene>
<accession>A0A0B7FJC8</accession>
<protein>
    <submittedName>
        <fullName evidence="1">Uncharacterized protein</fullName>
    </submittedName>
</protein>
<evidence type="ECO:0000313" key="2">
    <source>
        <dbReference type="Proteomes" id="UP000059188"/>
    </source>
</evidence>
<organism evidence="1 2">
    <name type="scientific">Thanatephorus cucumeris (strain AG1-IB / isolate 7/3/14)</name>
    <name type="common">Lettuce bottom rot fungus</name>
    <name type="synonym">Rhizoctonia solani</name>
    <dbReference type="NCBI Taxonomy" id="1108050"/>
    <lineage>
        <taxon>Eukaryota</taxon>
        <taxon>Fungi</taxon>
        <taxon>Dikarya</taxon>
        <taxon>Basidiomycota</taxon>
        <taxon>Agaricomycotina</taxon>
        <taxon>Agaricomycetes</taxon>
        <taxon>Cantharellales</taxon>
        <taxon>Ceratobasidiaceae</taxon>
        <taxon>Rhizoctonia</taxon>
        <taxon>Rhizoctonia solani AG-1</taxon>
    </lineage>
</organism>
<keyword evidence="2" id="KW-1185">Reference proteome</keyword>
<evidence type="ECO:0000313" key="1">
    <source>
        <dbReference type="EMBL" id="CEL56348.1"/>
    </source>
</evidence>
<dbReference type="Proteomes" id="UP000059188">
    <property type="component" value="Unassembled WGS sequence"/>
</dbReference>
<dbReference type="EMBL" id="LN679121">
    <property type="protein sequence ID" value="CEL56348.1"/>
    <property type="molecule type" value="Genomic_DNA"/>
</dbReference>
<sequence>MFLSSSASAFSRSKVSGIVSASFASSTVHPRPDDIFRIPRPPTWESRHECVGGEWRTEHKDKTFQILQYRKDNVAPWHEFIILFLLDGSVCRVERMGDDNQSRRHHALFPKGIPAADYMQVFPPEQASNYDASSVKSILVAEIKFPVEIKLLSVLDICYAIQLDSEAKRYTLWMFNCYFFAWSIILILGRQVAQWESAFTRPSWDATCDHIAKTLESSSQNSSGKLAFKLEELLAEPGHETIGQIVTQYTRKQSDLLYKRAKSLLWTGLAPELIEQRVEHSVRHPIVEKTFRILFPEFGRFSLQSPITPVGIKPWERDQLASSHSPDLFSEYNEPNNTALPDTHTQSHLLPTLSEFIQAPMYQASSIVLSAVYGGVKMIVQKEGQSGVHSPIAIEDWHYRLNNLLTEAIKKDNAPALENQFLSLINAHPNVSRTEWRQALVQACDEQVPFFRSSPLPRLWDQWLWDVIDKHVCEVVGGLIPKSEPVNIEITRLEQRKEWMTNGQLQTYIKERMRVHSQLVCRPLGQKQPDVCSEITEALESVWERVSLGDEKRDCFGLSFMLGAVQEILVIPRGQGGKLDPDAGN</sequence>